<name>A0A4Z1P0J2_9PEZI</name>
<dbReference type="AlphaFoldDB" id="A0A4Z1P0J2"/>
<reference evidence="2 3" key="1">
    <citation type="submission" date="2019-04" db="EMBL/GenBank/DDBJ databases">
        <title>High contiguity whole genome sequence and gene annotation resource for two Venturia nashicola isolates.</title>
        <authorList>
            <person name="Prokchorchik M."/>
            <person name="Won K."/>
            <person name="Lee Y."/>
            <person name="Choi E.D."/>
            <person name="Segonzac C."/>
            <person name="Sohn K.H."/>
        </authorList>
    </citation>
    <scope>NUCLEOTIDE SEQUENCE [LARGE SCALE GENOMIC DNA]</scope>
    <source>
        <strain evidence="2 3">PRI2</strain>
    </source>
</reference>
<keyword evidence="3" id="KW-1185">Reference proteome</keyword>
<proteinExistence type="predicted"/>
<evidence type="ECO:0000256" key="1">
    <source>
        <dbReference type="SAM" id="MobiDB-lite"/>
    </source>
</evidence>
<comment type="caution">
    <text evidence="2">The sequence shown here is derived from an EMBL/GenBank/DDBJ whole genome shotgun (WGS) entry which is preliminary data.</text>
</comment>
<evidence type="ECO:0000313" key="2">
    <source>
        <dbReference type="EMBL" id="TID22093.1"/>
    </source>
</evidence>
<gene>
    <name evidence="2" type="ORF">E6O75_ATG10887</name>
</gene>
<sequence length="204" mass="23499">MAYGLYLAQEPAGIRKVETLEQQLKTLRENEEKMTKKYDKSLKISFQLIKEEKRKTMEANDLFTDKLRIELASASQKLKQEHQSDMRGEAPKRKAWYKELSKQLEANDKKDALTETRLVQYGWHLQSRLDEQDAQSNLMFSSSEEMTKEETGNTHIPSPVGVESETKTLLEALIPASNHRTRIIGSPLRATSTHKESRLSFSKN</sequence>
<accession>A0A4Z1P0J2</accession>
<dbReference type="EMBL" id="SNSC02000008">
    <property type="protein sequence ID" value="TID22093.1"/>
    <property type="molecule type" value="Genomic_DNA"/>
</dbReference>
<dbReference type="Proteomes" id="UP000298493">
    <property type="component" value="Unassembled WGS sequence"/>
</dbReference>
<organism evidence="2 3">
    <name type="scientific">Venturia nashicola</name>
    <dbReference type="NCBI Taxonomy" id="86259"/>
    <lineage>
        <taxon>Eukaryota</taxon>
        <taxon>Fungi</taxon>
        <taxon>Dikarya</taxon>
        <taxon>Ascomycota</taxon>
        <taxon>Pezizomycotina</taxon>
        <taxon>Dothideomycetes</taxon>
        <taxon>Pleosporomycetidae</taxon>
        <taxon>Venturiales</taxon>
        <taxon>Venturiaceae</taxon>
        <taxon>Venturia</taxon>
    </lineage>
</organism>
<feature type="region of interest" description="Disordered" evidence="1">
    <location>
        <begin position="185"/>
        <end position="204"/>
    </location>
</feature>
<protein>
    <submittedName>
        <fullName evidence="2">Uncharacterized protein</fullName>
    </submittedName>
</protein>
<evidence type="ECO:0000313" key="3">
    <source>
        <dbReference type="Proteomes" id="UP000298493"/>
    </source>
</evidence>